<comment type="caution">
    <text evidence="3">The sequence shown here is derived from an EMBL/GenBank/DDBJ whole genome shotgun (WGS) entry which is preliminary data.</text>
</comment>
<protein>
    <recommendedName>
        <fullName evidence="2">DUF4174 domain-containing protein</fullName>
    </recommendedName>
</protein>
<evidence type="ECO:0000256" key="1">
    <source>
        <dbReference type="ARBA" id="ARBA00022729"/>
    </source>
</evidence>
<organism evidence="3 4">
    <name type="scientific">Nostoc linckia z8</name>
    <dbReference type="NCBI Taxonomy" id="1628746"/>
    <lineage>
        <taxon>Bacteria</taxon>
        <taxon>Bacillati</taxon>
        <taxon>Cyanobacteriota</taxon>
        <taxon>Cyanophyceae</taxon>
        <taxon>Nostocales</taxon>
        <taxon>Nostocaceae</taxon>
        <taxon>Nostoc</taxon>
    </lineage>
</organism>
<dbReference type="Pfam" id="PF13778">
    <property type="entry name" value="DUF4174"/>
    <property type="match status" value="1"/>
</dbReference>
<dbReference type="EMBL" id="LAHD01000119">
    <property type="protein sequence ID" value="PHJ97103.1"/>
    <property type="molecule type" value="Genomic_DNA"/>
</dbReference>
<gene>
    <name evidence="3" type="ORF">VF08_29290</name>
</gene>
<dbReference type="GO" id="GO:0010811">
    <property type="term" value="P:positive regulation of cell-substrate adhesion"/>
    <property type="evidence" value="ECO:0007669"/>
    <property type="project" value="TreeGrafter"/>
</dbReference>
<proteinExistence type="predicted"/>
<evidence type="ECO:0000313" key="3">
    <source>
        <dbReference type="EMBL" id="PHJ97103.1"/>
    </source>
</evidence>
<evidence type="ECO:0000313" key="4">
    <source>
        <dbReference type="Proteomes" id="UP000222310"/>
    </source>
</evidence>
<dbReference type="AlphaFoldDB" id="A0A9Q6EIW2"/>
<name>A0A9Q6EIW2_NOSLI</name>
<dbReference type="GO" id="GO:0030198">
    <property type="term" value="P:extracellular matrix organization"/>
    <property type="evidence" value="ECO:0007669"/>
    <property type="project" value="TreeGrafter"/>
</dbReference>
<accession>A0A9Q6EIW2</accession>
<dbReference type="PANTHER" id="PTHR46792">
    <property type="entry name" value="COILED-COIL DOMAIN-CONTAINING PROTEIN 80"/>
    <property type="match status" value="1"/>
</dbReference>
<evidence type="ECO:0000259" key="2">
    <source>
        <dbReference type="Pfam" id="PF13778"/>
    </source>
</evidence>
<dbReference type="Proteomes" id="UP000222310">
    <property type="component" value="Unassembled WGS sequence"/>
</dbReference>
<sequence>MMKFVKIFQINNSVLIAVTLLASLMLVPANIAGTVKNSTNPGIKMFSFNLSSQKWQNRVLLVFAPSVDNYNYQQQIKLFDQHQDDFTQRDLILVRVLATDKSYANGLPIDEPSAENLRNRFGIDKGNFRVILVGKDGGVKRQDTTPVQATAIFEQIDAMPMRQQEMQERGRK</sequence>
<feature type="domain" description="DUF4174" evidence="2">
    <location>
        <begin position="50"/>
        <end position="165"/>
    </location>
</feature>
<dbReference type="PANTHER" id="PTHR46792:SF1">
    <property type="entry name" value="COILED-COIL DOMAIN-CONTAINING 80-LIKE 2"/>
    <property type="match status" value="1"/>
</dbReference>
<keyword evidence="1" id="KW-0732">Signal</keyword>
<dbReference type="GO" id="GO:0005604">
    <property type="term" value="C:basement membrane"/>
    <property type="evidence" value="ECO:0007669"/>
    <property type="project" value="TreeGrafter"/>
</dbReference>
<dbReference type="InterPro" id="IPR025232">
    <property type="entry name" value="DUF4174"/>
</dbReference>
<reference evidence="3 4" key="1">
    <citation type="submission" date="2015-02" db="EMBL/GenBank/DDBJ databases">
        <title>Nostoc linckia genome annotation.</title>
        <authorList>
            <person name="Zhou Z."/>
        </authorList>
    </citation>
    <scope>NUCLEOTIDE SEQUENCE [LARGE SCALE GENOMIC DNA]</scope>
    <source>
        <strain evidence="4">z8</strain>
    </source>
</reference>